<dbReference type="Gene3D" id="1.10.3660.10">
    <property type="entry name" value="6-phosphogluconate dehydrogenase C-terminal like domain"/>
    <property type="match status" value="1"/>
</dbReference>
<dbReference type="Gene3D" id="3.40.50.720">
    <property type="entry name" value="NAD(P)-binding Rossmann-like Domain"/>
    <property type="match status" value="1"/>
</dbReference>
<dbReference type="PROSITE" id="PS51176">
    <property type="entry name" value="PDH_ADH"/>
    <property type="match status" value="1"/>
</dbReference>
<comment type="similarity">
    <text evidence="1">Belongs to the prephenate/arogenate dehydrogenase family.</text>
</comment>
<dbReference type="GO" id="GO:0004665">
    <property type="term" value="F:prephenate dehydrogenase (NADP+) activity"/>
    <property type="evidence" value="ECO:0007669"/>
    <property type="project" value="InterPro"/>
</dbReference>
<keyword evidence="2" id="KW-0560">Oxidoreductase</keyword>
<gene>
    <name evidence="5" type="ORF">GC105_05745</name>
</gene>
<dbReference type="PANTHER" id="PTHR21363">
    <property type="entry name" value="PREPHENATE DEHYDROGENASE"/>
    <property type="match status" value="1"/>
</dbReference>
<sequence length="284" mass="32175">MDNSDFKGKNILIVGLGLMGCSFADAFRDLYPQKIYGFDINKEITNYAQQKGLIDEGLTKINSAILGECDFVMICLYLDDAVQFICKNMDGFKKGCIITDIVGVKRKIVSSVQEVLRDDIDYIPGHPMAGKERQGFGYADKKIFKGKNYILTPTKFNKSDNVDYLEKIIKAIGFENVVYTDPEKHDEKIAFTSQLCHVIASSMVDINVDDDISNYEGGSFQDMTRIAMINSKMWSELFIANKDKLVNVLDNFLTSIESFKMLIEKEDPKLIDKLDIIKKSRESL</sequence>
<dbReference type="InterPro" id="IPR003099">
    <property type="entry name" value="Prephen_DH"/>
</dbReference>
<evidence type="ECO:0000256" key="2">
    <source>
        <dbReference type="ARBA" id="ARBA00023002"/>
    </source>
</evidence>
<comment type="pathway">
    <text evidence="3">Amino-acid biosynthesis.</text>
</comment>
<dbReference type="InterPro" id="IPR046825">
    <property type="entry name" value="PDH_C"/>
</dbReference>
<keyword evidence="6" id="KW-1185">Reference proteome</keyword>
<dbReference type="SUPFAM" id="SSF51735">
    <property type="entry name" value="NAD(P)-binding Rossmann-fold domains"/>
    <property type="match status" value="1"/>
</dbReference>
<reference evidence="5 6" key="1">
    <citation type="submission" date="2019-10" db="EMBL/GenBank/DDBJ databases">
        <title>Alkalibaculum tamaniensis sp.nov., a new alkaliphilic acetogen, isolated on methoxylated aromatics from a mud volcano.</title>
        <authorList>
            <person name="Khomyakova M.A."/>
            <person name="Merkel A.Y."/>
            <person name="Bonch-Osmolovskaya E.A."/>
            <person name="Slobodkin A.I."/>
        </authorList>
    </citation>
    <scope>NUCLEOTIDE SEQUENCE [LARGE SCALE GENOMIC DNA]</scope>
    <source>
        <strain evidence="5 6">M08DMB</strain>
    </source>
</reference>
<name>A0A6A7K7D3_9FIRM</name>
<dbReference type="GO" id="GO:0070403">
    <property type="term" value="F:NAD+ binding"/>
    <property type="evidence" value="ECO:0007669"/>
    <property type="project" value="InterPro"/>
</dbReference>
<dbReference type="InterPro" id="IPR050812">
    <property type="entry name" value="Preph/Arog_dehydrog"/>
</dbReference>
<dbReference type="GO" id="GO:0008977">
    <property type="term" value="F:prephenate dehydrogenase (NAD+) activity"/>
    <property type="evidence" value="ECO:0007669"/>
    <property type="project" value="InterPro"/>
</dbReference>
<dbReference type="SUPFAM" id="SSF48179">
    <property type="entry name" value="6-phosphogluconate dehydrogenase C-terminal domain-like"/>
    <property type="match status" value="1"/>
</dbReference>
<dbReference type="RefSeq" id="WP_152802636.1">
    <property type="nucleotide sequence ID" value="NZ_WHNX01000007.1"/>
</dbReference>
<dbReference type="Pfam" id="PF02153">
    <property type="entry name" value="PDH_N"/>
    <property type="match status" value="1"/>
</dbReference>
<evidence type="ECO:0000256" key="3">
    <source>
        <dbReference type="ARBA" id="ARBA00029440"/>
    </source>
</evidence>
<evidence type="ECO:0000259" key="4">
    <source>
        <dbReference type="PROSITE" id="PS51176"/>
    </source>
</evidence>
<dbReference type="FunFam" id="3.40.50.720:FF:000208">
    <property type="entry name" value="Prephenate dehydrogenase"/>
    <property type="match status" value="1"/>
</dbReference>
<dbReference type="InterPro" id="IPR046826">
    <property type="entry name" value="PDH_N"/>
</dbReference>
<feature type="domain" description="Prephenate/arogenate dehydrogenase" evidence="4">
    <location>
        <begin position="9"/>
        <end position="284"/>
    </location>
</feature>
<protein>
    <submittedName>
        <fullName evidence="5">Prephenate dehydrogenase/arogenate dehydrogenase family protein</fullName>
    </submittedName>
</protein>
<dbReference type="InterPro" id="IPR036291">
    <property type="entry name" value="NAD(P)-bd_dom_sf"/>
</dbReference>
<dbReference type="GO" id="GO:0006571">
    <property type="term" value="P:tyrosine biosynthetic process"/>
    <property type="evidence" value="ECO:0007669"/>
    <property type="project" value="InterPro"/>
</dbReference>
<accession>A0A6A7K7D3</accession>
<dbReference type="PANTHER" id="PTHR21363:SF0">
    <property type="entry name" value="PREPHENATE DEHYDROGENASE [NADP(+)]"/>
    <property type="match status" value="1"/>
</dbReference>
<dbReference type="PROSITE" id="PS51257">
    <property type="entry name" value="PROKAR_LIPOPROTEIN"/>
    <property type="match status" value="1"/>
</dbReference>
<dbReference type="AlphaFoldDB" id="A0A6A7K7D3"/>
<comment type="caution">
    <text evidence="5">The sequence shown here is derived from an EMBL/GenBank/DDBJ whole genome shotgun (WGS) entry which is preliminary data.</text>
</comment>
<proteinExistence type="inferred from homology"/>
<dbReference type="InterPro" id="IPR008927">
    <property type="entry name" value="6-PGluconate_DH-like_C_sf"/>
</dbReference>
<evidence type="ECO:0000313" key="5">
    <source>
        <dbReference type="EMBL" id="MPW25285.1"/>
    </source>
</evidence>
<evidence type="ECO:0000256" key="1">
    <source>
        <dbReference type="ARBA" id="ARBA00007964"/>
    </source>
</evidence>
<dbReference type="EMBL" id="WHNX01000007">
    <property type="protein sequence ID" value="MPW25285.1"/>
    <property type="molecule type" value="Genomic_DNA"/>
</dbReference>
<organism evidence="5 6">
    <name type="scientific">Alkalibaculum sporogenes</name>
    <dbReference type="NCBI Taxonomy" id="2655001"/>
    <lineage>
        <taxon>Bacteria</taxon>
        <taxon>Bacillati</taxon>
        <taxon>Bacillota</taxon>
        <taxon>Clostridia</taxon>
        <taxon>Eubacteriales</taxon>
        <taxon>Eubacteriaceae</taxon>
        <taxon>Alkalibaculum</taxon>
    </lineage>
</organism>
<evidence type="ECO:0000313" key="6">
    <source>
        <dbReference type="Proteomes" id="UP000440004"/>
    </source>
</evidence>
<dbReference type="Pfam" id="PF20463">
    <property type="entry name" value="PDH_C"/>
    <property type="match status" value="1"/>
</dbReference>
<dbReference type="Proteomes" id="UP000440004">
    <property type="component" value="Unassembled WGS sequence"/>
</dbReference>